<name>A0A060TED7_BLAAD</name>
<proteinExistence type="predicted"/>
<accession>A0A060TED7</accession>
<reference evidence="1" key="2">
    <citation type="submission" date="2014-06" db="EMBL/GenBank/DDBJ databases">
        <title>The complete genome of Blastobotrys (Arxula) adeninivorans LS3 - a yeast of biotechnological interest.</title>
        <authorList>
            <person name="Kunze G."/>
            <person name="Gaillardin C."/>
            <person name="Czernicka M."/>
            <person name="Durrens P."/>
            <person name="Martin T."/>
            <person name="Boer E."/>
            <person name="Gabaldon T."/>
            <person name="Cruz J."/>
            <person name="Talla E."/>
            <person name="Marck C."/>
            <person name="Goffeau A."/>
            <person name="Barbe V."/>
            <person name="Baret P."/>
            <person name="Baronian K."/>
            <person name="Beier S."/>
            <person name="Bleykasten C."/>
            <person name="Bode R."/>
            <person name="Casaregola S."/>
            <person name="Despons L."/>
            <person name="Fairhead C."/>
            <person name="Giersberg M."/>
            <person name="Gierski P."/>
            <person name="Hahnel U."/>
            <person name="Hartmann A."/>
            <person name="Jankowska D."/>
            <person name="Jubin C."/>
            <person name="Jung P."/>
            <person name="Lafontaine I."/>
            <person name="Leh-Louis V."/>
            <person name="Lemaire M."/>
            <person name="Marcet-Houben M."/>
            <person name="Mascher M."/>
            <person name="Morel G."/>
            <person name="Richard G.-F."/>
            <person name="Riechen J."/>
            <person name="Sacerdot C."/>
            <person name="Sarkar A."/>
            <person name="Savel G."/>
            <person name="Schacherer J."/>
            <person name="Sherman D."/>
            <person name="Straub M.-L."/>
            <person name="Stein N."/>
            <person name="Thierry A."/>
            <person name="Trautwein-Schult A."/>
            <person name="Westhof E."/>
            <person name="Worch S."/>
            <person name="Dujon B."/>
            <person name="Souciet J.-L."/>
            <person name="Wincker P."/>
            <person name="Scholz U."/>
            <person name="Neuveglise N."/>
        </authorList>
    </citation>
    <scope>NUCLEOTIDE SEQUENCE</scope>
    <source>
        <strain evidence="1">LS3</strain>
    </source>
</reference>
<sequence>MVNWLRWTTSTGIVLFGLTTYKTGKVQEVTCSTKSVEDTTGIEYVNPQQCIGSIVVWLLSAAATAGLAAFAGEHGWQYWQGYSTLHADKRGVLDGTDLGYGAKLYTREPEQLGIFSQYYAEYPNVKANVTTIGIVGSSSGTGSRLANGQGVVDNSTGVLWTYDHGTSFTTTFTPVGQLKDSLQAMSRYKTNGDGRSLINSGAIGCRTRVLVSMLTLSLSYRQMLNSSLNKWVKKLVRQSLKSTSTQMAMRF</sequence>
<reference evidence="1" key="1">
    <citation type="submission" date="2014-02" db="EMBL/GenBank/DDBJ databases">
        <authorList>
            <person name="Genoscope - CEA"/>
        </authorList>
    </citation>
    <scope>NUCLEOTIDE SEQUENCE</scope>
    <source>
        <strain evidence="1">LS3</strain>
    </source>
</reference>
<protein>
    <submittedName>
        <fullName evidence="1">ARAD1D51326p</fullName>
    </submittedName>
</protein>
<dbReference type="AlphaFoldDB" id="A0A060TED7"/>
<organism evidence="1">
    <name type="scientific">Blastobotrys adeninivorans</name>
    <name type="common">Yeast</name>
    <name type="synonym">Arxula adeninivorans</name>
    <dbReference type="NCBI Taxonomy" id="409370"/>
    <lineage>
        <taxon>Eukaryota</taxon>
        <taxon>Fungi</taxon>
        <taxon>Dikarya</taxon>
        <taxon>Ascomycota</taxon>
        <taxon>Saccharomycotina</taxon>
        <taxon>Dipodascomycetes</taxon>
        <taxon>Dipodascales</taxon>
        <taxon>Trichomonascaceae</taxon>
        <taxon>Blastobotrys</taxon>
    </lineage>
</organism>
<evidence type="ECO:0000313" key="1">
    <source>
        <dbReference type="EMBL" id="CDP39144.1"/>
    </source>
</evidence>
<dbReference type="EMBL" id="HG937694">
    <property type="protein sequence ID" value="CDP39144.1"/>
    <property type="molecule type" value="Genomic_DNA"/>
</dbReference>
<gene>
    <name evidence="1" type="ORF">GNLVRS02_ARAD1D51326g</name>
</gene>